<feature type="transmembrane region" description="Helical" evidence="7">
    <location>
        <begin position="194"/>
        <end position="219"/>
    </location>
</feature>
<feature type="transmembrane region" description="Helical" evidence="7">
    <location>
        <begin position="23"/>
        <end position="48"/>
    </location>
</feature>
<feature type="domain" description="ABC transmembrane type-1" evidence="8">
    <location>
        <begin position="84"/>
        <end position="293"/>
    </location>
</feature>
<evidence type="ECO:0000256" key="3">
    <source>
        <dbReference type="ARBA" id="ARBA00022475"/>
    </source>
</evidence>
<evidence type="ECO:0000256" key="5">
    <source>
        <dbReference type="ARBA" id="ARBA00022989"/>
    </source>
</evidence>
<sequence length="308" mass="34836">MTTKVTYQSGLEKFNRIKPGTNVLFNFIFLILAIMCVVPVLFVLMISLTSEKALENGYQFIPKEFSFEAYKFLAQQGHLIFPALGISVFVTVVGTVIGVILTTTLGYVLSRREYKLNKLLTWMVFIPMVFNGGMVSSYYINTNLLHLKDSVWALILPIAVSSFNVIICRTYFRTTIPDSVIESAKIDGASELRIYFRIVLPLSLPVLATIGLFLCFGYWNDWFQSMLYIDNQRMYSLQALLNMTMQNVEYLSKNRAFMGVEAAQLVANLPKEGSRMAIAILIILPIACAYPFFQKYFISGLTVGSVKE</sequence>
<comment type="caution">
    <text evidence="9">The sequence shown here is derived from an EMBL/GenBank/DDBJ whole genome shotgun (WGS) entry which is preliminary data.</text>
</comment>
<feature type="transmembrane region" description="Helical" evidence="7">
    <location>
        <begin position="152"/>
        <end position="172"/>
    </location>
</feature>
<dbReference type="Proteomes" id="UP001082703">
    <property type="component" value="Unassembled WGS sequence"/>
</dbReference>
<evidence type="ECO:0000256" key="4">
    <source>
        <dbReference type="ARBA" id="ARBA00022692"/>
    </source>
</evidence>
<keyword evidence="5 7" id="KW-1133">Transmembrane helix</keyword>
<feature type="transmembrane region" description="Helical" evidence="7">
    <location>
        <begin position="276"/>
        <end position="293"/>
    </location>
</feature>
<dbReference type="Pfam" id="PF00528">
    <property type="entry name" value="BPD_transp_1"/>
    <property type="match status" value="1"/>
</dbReference>
<evidence type="ECO:0000256" key="6">
    <source>
        <dbReference type="ARBA" id="ARBA00023136"/>
    </source>
</evidence>
<gene>
    <name evidence="9" type="ORF">OUY18_05905</name>
</gene>
<dbReference type="CDD" id="cd06261">
    <property type="entry name" value="TM_PBP2"/>
    <property type="match status" value="1"/>
</dbReference>
<dbReference type="PANTHER" id="PTHR43744">
    <property type="entry name" value="ABC TRANSPORTER PERMEASE PROTEIN MG189-RELATED-RELATED"/>
    <property type="match status" value="1"/>
</dbReference>
<dbReference type="SUPFAM" id="SSF161098">
    <property type="entry name" value="MetI-like"/>
    <property type="match status" value="1"/>
</dbReference>
<dbReference type="EMBL" id="JAPOHA010000005">
    <property type="protein sequence ID" value="MCY1713783.1"/>
    <property type="molecule type" value="Genomic_DNA"/>
</dbReference>
<dbReference type="PROSITE" id="PS50928">
    <property type="entry name" value="ABC_TM1"/>
    <property type="match status" value="1"/>
</dbReference>
<name>A0ABT4BUM1_9FIRM</name>
<dbReference type="InterPro" id="IPR035906">
    <property type="entry name" value="MetI-like_sf"/>
</dbReference>
<evidence type="ECO:0000256" key="1">
    <source>
        <dbReference type="ARBA" id="ARBA00004651"/>
    </source>
</evidence>
<keyword evidence="4 7" id="KW-0812">Transmembrane</keyword>
<dbReference type="Gene3D" id="1.10.3720.10">
    <property type="entry name" value="MetI-like"/>
    <property type="match status" value="1"/>
</dbReference>
<protein>
    <submittedName>
        <fullName evidence="9">Carbohydrate ABC transporter permease</fullName>
    </submittedName>
</protein>
<keyword evidence="10" id="KW-1185">Reference proteome</keyword>
<feature type="transmembrane region" description="Helical" evidence="7">
    <location>
        <begin position="79"/>
        <end position="107"/>
    </location>
</feature>
<dbReference type="InterPro" id="IPR000515">
    <property type="entry name" value="MetI-like"/>
</dbReference>
<evidence type="ECO:0000259" key="8">
    <source>
        <dbReference type="PROSITE" id="PS50928"/>
    </source>
</evidence>
<keyword evidence="2 7" id="KW-0813">Transport</keyword>
<evidence type="ECO:0000256" key="2">
    <source>
        <dbReference type="ARBA" id="ARBA00022448"/>
    </source>
</evidence>
<evidence type="ECO:0000256" key="7">
    <source>
        <dbReference type="RuleBase" id="RU363032"/>
    </source>
</evidence>
<proteinExistence type="inferred from homology"/>
<organism evidence="9 10">
    <name type="scientific">Caproiciproducens galactitolivorans</name>
    <dbReference type="NCBI Taxonomy" id="642589"/>
    <lineage>
        <taxon>Bacteria</taxon>
        <taxon>Bacillati</taxon>
        <taxon>Bacillota</taxon>
        <taxon>Clostridia</taxon>
        <taxon>Eubacteriales</taxon>
        <taxon>Acutalibacteraceae</taxon>
        <taxon>Caproiciproducens</taxon>
    </lineage>
</organism>
<accession>A0ABT4BUM1</accession>
<comment type="similarity">
    <text evidence="7">Belongs to the binding-protein-dependent transport system permease family.</text>
</comment>
<reference evidence="9 10" key="1">
    <citation type="submission" date="2022-11" db="EMBL/GenBank/DDBJ databases">
        <authorList>
            <person name="Caiyu Z."/>
        </authorList>
    </citation>
    <scope>NUCLEOTIDE SEQUENCE [LARGE SCALE GENOMIC DNA]</scope>
    <source>
        <strain evidence="9 10">YR-4</strain>
    </source>
</reference>
<keyword evidence="3" id="KW-1003">Cell membrane</keyword>
<comment type="subcellular location">
    <subcellularLocation>
        <location evidence="1 7">Cell membrane</location>
        <topology evidence="1 7">Multi-pass membrane protein</topology>
    </subcellularLocation>
</comment>
<evidence type="ECO:0000313" key="9">
    <source>
        <dbReference type="EMBL" id="MCY1713783.1"/>
    </source>
</evidence>
<evidence type="ECO:0000313" key="10">
    <source>
        <dbReference type="Proteomes" id="UP001082703"/>
    </source>
</evidence>
<keyword evidence="6 7" id="KW-0472">Membrane</keyword>
<feature type="transmembrane region" description="Helical" evidence="7">
    <location>
        <begin position="119"/>
        <end position="140"/>
    </location>
</feature>
<dbReference type="PANTHER" id="PTHR43744:SF9">
    <property type="entry name" value="POLYGALACTURONAN_RHAMNOGALACTURONAN TRANSPORT SYSTEM PERMEASE PROTEIN YTCP"/>
    <property type="match status" value="1"/>
</dbReference>
<dbReference type="RefSeq" id="WP_268057817.1">
    <property type="nucleotide sequence ID" value="NZ_JAPOHA010000005.1"/>
</dbReference>